<comment type="cofactor">
    <cofactor evidence="1">
        <name>Ca(2+)</name>
        <dbReference type="ChEBI" id="CHEBI:29108"/>
    </cofactor>
</comment>
<keyword evidence="11" id="KW-0732">Signal</keyword>
<keyword evidence="7" id="KW-0106">Calcium</keyword>
<evidence type="ECO:0000256" key="7">
    <source>
        <dbReference type="ARBA" id="ARBA00022837"/>
    </source>
</evidence>
<feature type="region of interest" description="Disordered" evidence="10">
    <location>
        <begin position="214"/>
        <end position="262"/>
    </location>
</feature>
<evidence type="ECO:0000313" key="13">
    <source>
        <dbReference type="EMBL" id="KAK8044411.1"/>
    </source>
</evidence>
<dbReference type="CDD" id="cd04056">
    <property type="entry name" value="Peptidases_S53"/>
    <property type="match status" value="1"/>
</dbReference>
<evidence type="ECO:0000256" key="5">
    <source>
        <dbReference type="ARBA" id="ARBA00022801"/>
    </source>
</evidence>
<feature type="compositionally biased region" description="Low complexity" evidence="10">
    <location>
        <begin position="518"/>
        <end position="527"/>
    </location>
</feature>
<dbReference type="SMART" id="SM00944">
    <property type="entry name" value="Pro-kuma_activ"/>
    <property type="match status" value="1"/>
</dbReference>
<evidence type="ECO:0000256" key="11">
    <source>
        <dbReference type="SAM" id="SignalP"/>
    </source>
</evidence>
<proteinExistence type="predicted"/>
<dbReference type="InterPro" id="IPR030400">
    <property type="entry name" value="Sedolisin_dom"/>
</dbReference>
<keyword evidence="14" id="KW-1185">Reference proteome</keyword>
<comment type="caution">
    <text evidence="13">The sequence shown here is derived from an EMBL/GenBank/DDBJ whole genome shotgun (WGS) entry which is preliminary data.</text>
</comment>
<evidence type="ECO:0000256" key="8">
    <source>
        <dbReference type="ARBA" id="ARBA00023145"/>
    </source>
</evidence>
<dbReference type="EMBL" id="JAQQWK010000003">
    <property type="protein sequence ID" value="KAK8044411.1"/>
    <property type="molecule type" value="Genomic_DNA"/>
</dbReference>
<feature type="compositionally biased region" description="Polar residues" evidence="10">
    <location>
        <begin position="252"/>
        <end position="262"/>
    </location>
</feature>
<reference evidence="13 14" key="1">
    <citation type="submission" date="2023-01" db="EMBL/GenBank/DDBJ databases">
        <title>Analysis of 21 Apiospora genomes using comparative genomics revels a genus with tremendous synthesis potential of carbohydrate active enzymes and secondary metabolites.</title>
        <authorList>
            <person name="Sorensen T."/>
        </authorList>
    </citation>
    <scope>NUCLEOTIDE SEQUENCE [LARGE SCALE GENOMIC DNA]</scope>
    <source>
        <strain evidence="13 14">CBS 33761</strain>
    </source>
</reference>
<dbReference type="PROSITE" id="PS51695">
    <property type="entry name" value="SEDOLISIN"/>
    <property type="match status" value="1"/>
</dbReference>
<dbReference type="Gene3D" id="3.40.50.200">
    <property type="entry name" value="Peptidase S8/S53 domain"/>
    <property type="match status" value="1"/>
</dbReference>
<keyword evidence="4" id="KW-0479">Metal-binding</keyword>
<feature type="domain" description="Peptidase S53" evidence="12">
    <location>
        <begin position="267"/>
        <end position="558"/>
    </location>
</feature>
<sequence length="558" mass="59718">MQFSSTFFSVITLLMASTAMGAAVAPADQLDTREINVATDPVSACNCPNNCSKKNGSSCKFWASDGSHKISGKCVGDKKLKKASPNETLDLSIELHQPRMTALKTRLATISDPTHTEYGNHLAKADLEEYQLPDPEGAQMVLSWLKKGGIHDAVLEGSSVRFRSSPTTINLLLDANIGHYTFAGTIHSRTTSYSVPSHLAPHIRFVHPLSHFARPTGPRLLPPSQQDQRSRSTNAKQQNRVRRDKSCVPYKQPTQGRVDQQQSCPDGVDPICLRKLLGLPEIKNRTGHHTPEAKVRYAVAGFLEQYAHYDDIASFLQKFAPGIHSTGYNFTVQLLNNATNPQSPPEEAGQEASLDLEYAMALGYPADITYYLSGGRAPLIADNGTEAAGSPGTPVGANRNEPFLGFLQDMLALGDDAVPHVLSMSYSDDENTVPTAYAEKVCDLFAQLAARGTTVLVSSGDGGAGGTRSDDDCYSNDGRFREMFIPTFPGSCPHVTAVGATSSILPLQGSAASGGGSATTSPGPSGSVAPRPSISRSSTRFAPGTRVSTTRRAGRYQT</sequence>
<evidence type="ECO:0000259" key="12">
    <source>
        <dbReference type="PROSITE" id="PS51695"/>
    </source>
</evidence>
<feature type="compositionally biased region" description="Polar residues" evidence="10">
    <location>
        <begin position="223"/>
        <end position="238"/>
    </location>
</feature>
<feature type="chain" id="PRO_5046420221" description="Peptidase S53 domain-containing protein" evidence="11">
    <location>
        <begin position="22"/>
        <end position="558"/>
    </location>
</feature>
<accession>A0ABR1TCR3</accession>
<evidence type="ECO:0000256" key="3">
    <source>
        <dbReference type="ARBA" id="ARBA00022670"/>
    </source>
</evidence>
<dbReference type="Pfam" id="PF09286">
    <property type="entry name" value="Pro-kuma_activ"/>
    <property type="match status" value="1"/>
</dbReference>
<dbReference type="SUPFAM" id="SSF54897">
    <property type="entry name" value="Protease propeptides/inhibitors"/>
    <property type="match status" value="1"/>
</dbReference>
<keyword evidence="3" id="KW-0645">Protease</keyword>
<protein>
    <recommendedName>
        <fullName evidence="12">Peptidase S53 domain-containing protein</fullName>
    </recommendedName>
</protein>
<gene>
    <name evidence="13" type="ORF">PG993_004435</name>
</gene>
<keyword evidence="6" id="KW-0720">Serine protease</keyword>
<feature type="signal peptide" evidence="11">
    <location>
        <begin position="1"/>
        <end position="21"/>
    </location>
</feature>
<dbReference type="Proteomes" id="UP001444661">
    <property type="component" value="Unassembled WGS sequence"/>
</dbReference>
<dbReference type="InterPro" id="IPR050819">
    <property type="entry name" value="Tripeptidyl-peptidase_I"/>
</dbReference>
<organism evidence="13 14">
    <name type="scientific">Apiospora rasikravindrae</name>
    <dbReference type="NCBI Taxonomy" id="990691"/>
    <lineage>
        <taxon>Eukaryota</taxon>
        <taxon>Fungi</taxon>
        <taxon>Dikarya</taxon>
        <taxon>Ascomycota</taxon>
        <taxon>Pezizomycotina</taxon>
        <taxon>Sordariomycetes</taxon>
        <taxon>Xylariomycetidae</taxon>
        <taxon>Amphisphaeriales</taxon>
        <taxon>Apiosporaceae</taxon>
        <taxon>Apiospora</taxon>
    </lineage>
</organism>
<evidence type="ECO:0000256" key="10">
    <source>
        <dbReference type="SAM" id="MobiDB-lite"/>
    </source>
</evidence>
<comment type="caution">
    <text evidence="9">Lacks conserved residue(s) required for the propagation of feature annotation.</text>
</comment>
<keyword evidence="8" id="KW-0865">Zymogen</keyword>
<dbReference type="InterPro" id="IPR036852">
    <property type="entry name" value="Peptidase_S8/S53_dom_sf"/>
</dbReference>
<feature type="compositionally biased region" description="Polar residues" evidence="10">
    <location>
        <begin position="534"/>
        <end position="558"/>
    </location>
</feature>
<evidence type="ECO:0000256" key="4">
    <source>
        <dbReference type="ARBA" id="ARBA00022723"/>
    </source>
</evidence>
<name>A0ABR1TCR3_9PEZI</name>
<evidence type="ECO:0000256" key="1">
    <source>
        <dbReference type="ARBA" id="ARBA00001913"/>
    </source>
</evidence>
<evidence type="ECO:0000256" key="9">
    <source>
        <dbReference type="PROSITE-ProRule" id="PRU01032"/>
    </source>
</evidence>
<dbReference type="InterPro" id="IPR015366">
    <property type="entry name" value="S53_propep"/>
</dbReference>
<dbReference type="PANTHER" id="PTHR14218">
    <property type="entry name" value="PROTEASE S8 TRIPEPTIDYL PEPTIDASE I CLN2"/>
    <property type="match status" value="1"/>
</dbReference>
<dbReference type="CDD" id="cd11377">
    <property type="entry name" value="Pro-peptidase_S53"/>
    <property type="match status" value="1"/>
</dbReference>
<feature type="region of interest" description="Disordered" evidence="10">
    <location>
        <begin position="509"/>
        <end position="558"/>
    </location>
</feature>
<dbReference type="PANTHER" id="PTHR14218:SF15">
    <property type="entry name" value="TRIPEPTIDYL-PEPTIDASE 1"/>
    <property type="match status" value="1"/>
</dbReference>
<evidence type="ECO:0000256" key="2">
    <source>
        <dbReference type="ARBA" id="ARBA00004239"/>
    </source>
</evidence>
<comment type="subcellular location">
    <subcellularLocation>
        <location evidence="2">Secreted</location>
        <location evidence="2">Extracellular space</location>
    </subcellularLocation>
</comment>
<dbReference type="SUPFAM" id="SSF52743">
    <property type="entry name" value="Subtilisin-like"/>
    <property type="match status" value="1"/>
</dbReference>
<keyword evidence="5" id="KW-0378">Hydrolase</keyword>
<evidence type="ECO:0000313" key="14">
    <source>
        <dbReference type="Proteomes" id="UP001444661"/>
    </source>
</evidence>
<evidence type="ECO:0000256" key="6">
    <source>
        <dbReference type="ARBA" id="ARBA00022825"/>
    </source>
</evidence>